<gene>
    <name evidence="1" type="ORF">TraAM80_02251</name>
</gene>
<organism evidence="1 2">
    <name type="scientific">Trypanosoma rangeli</name>
    <dbReference type="NCBI Taxonomy" id="5698"/>
    <lineage>
        <taxon>Eukaryota</taxon>
        <taxon>Discoba</taxon>
        <taxon>Euglenozoa</taxon>
        <taxon>Kinetoplastea</taxon>
        <taxon>Metakinetoplastina</taxon>
        <taxon>Trypanosomatida</taxon>
        <taxon>Trypanosomatidae</taxon>
        <taxon>Trypanosoma</taxon>
        <taxon>Herpetosoma</taxon>
    </lineage>
</organism>
<name>A0A3R7NP47_TRYRA</name>
<dbReference type="GeneID" id="40326184"/>
<dbReference type="RefSeq" id="XP_029240885.1">
    <property type="nucleotide sequence ID" value="XM_029379262.1"/>
</dbReference>
<dbReference type="OrthoDB" id="265970at2759"/>
<dbReference type="AlphaFoldDB" id="A0A3R7NP47"/>
<evidence type="ECO:0000313" key="2">
    <source>
        <dbReference type="Proteomes" id="UP000283634"/>
    </source>
</evidence>
<dbReference type="Proteomes" id="UP000283634">
    <property type="component" value="Unassembled WGS sequence"/>
</dbReference>
<proteinExistence type="predicted"/>
<evidence type="ECO:0000313" key="1">
    <source>
        <dbReference type="EMBL" id="RNF09304.1"/>
    </source>
</evidence>
<reference evidence="1 2" key="1">
    <citation type="journal article" date="2018" name="BMC Genomics">
        <title>Genomic comparison of Trypanosoma conorhini and Trypanosoma rangeli to Trypanosoma cruzi strains of high and low virulence.</title>
        <authorList>
            <person name="Bradwell K.R."/>
            <person name="Koparde V.N."/>
            <person name="Matveyev A.V."/>
            <person name="Serrano M.G."/>
            <person name="Alves J.M."/>
            <person name="Parikh H."/>
            <person name="Huang B."/>
            <person name="Lee V."/>
            <person name="Espinosa-Alvarez O."/>
            <person name="Ortiz P.A."/>
            <person name="Costa-Martins A.G."/>
            <person name="Teixeira M.M."/>
            <person name="Buck G.A."/>
        </authorList>
    </citation>
    <scope>NUCLEOTIDE SEQUENCE [LARGE SCALE GENOMIC DNA]</scope>
    <source>
        <strain evidence="1 2">AM80</strain>
    </source>
</reference>
<keyword evidence="2" id="KW-1185">Reference proteome</keyword>
<comment type="caution">
    <text evidence="1">The sequence shown here is derived from an EMBL/GenBank/DDBJ whole genome shotgun (WGS) entry which is preliminary data.</text>
</comment>
<dbReference type="EMBL" id="MKGL01000050">
    <property type="protein sequence ID" value="RNF09304.1"/>
    <property type="molecule type" value="Genomic_DNA"/>
</dbReference>
<sequence>MPTCRGDSTAVQPVEGVAAGMTASFLSTAVSYFDLLVNSDPRVAFDVLHMGVLAAIEEDEARHPPGPTPRAASFAKAVVVGEGADVRFAIPTHQPALDARLPQPQDIRRRGCVSYLCFSVRTAGRAGASGAARGSEVSSAGAARAKRATTTAARDGIVYPSRRGGRGRRALRRTDWLIGWLCIHLCFCD</sequence>
<accession>A0A3R7NP47</accession>
<protein>
    <submittedName>
        <fullName evidence="1">Uncharacterized protein</fullName>
    </submittedName>
</protein>